<dbReference type="PANTHER" id="PTHR32099">
    <property type="entry name" value="CYSTEINE-RICH REPEAT SECRETORY PROTEIN"/>
    <property type="match status" value="1"/>
</dbReference>
<dbReference type="Proteomes" id="UP000323000">
    <property type="component" value="Chromosome 3"/>
</dbReference>
<gene>
    <name evidence="4" type="ORF">EZV62_006642</name>
</gene>
<dbReference type="PANTHER" id="PTHR32099:SF92">
    <property type="entry name" value="CYSTEINE-RICH RECEPTOR-LIKE PROTEIN KINASE 11"/>
    <property type="match status" value="1"/>
</dbReference>
<dbReference type="InterPro" id="IPR038408">
    <property type="entry name" value="GNK2_sf"/>
</dbReference>
<dbReference type="EMBL" id="VAHF01000003">
    <property type="protein sequence ID" value="TXG65367.1"/>
    <property type="molecule type" value="Genomic_DNA"/>
</dbReference>
<evidence type="ECO:0000256" key="2">
    <source>
        <dbReference type="ARBA" id="ARBA00022737"/>
    </source>
</evidence>
<reference evidence="5" key="1">
    <citation type="journal article" date="2019" name="Gigascience">
        <title>De novo genome assembly of the endangered Acer yangbiense, a plant species with extremely small populations endemic to Yunnan Province, China.</title>
        <authorList>
            <person name="Yang J."/>
            <person name="Wariss H.M."/>
            <person name="Tao L."/>
            <person name="Zhang R."/>
            <person name="Yun Q."/>
            <person name="Hollingsworth P."/>
            <person name="Dao Z."/>
            <person name="Luo G."/>
            <person name="Guo H."/>
            <person name="Ma Y."/>
            <person name="Sun W."/>
        </authorList>
    </citation>
    <scope>NUCLEOTIDE SEQUENCE [LARGE SCALE GENOMIC DNA]</scope>
    <source>
        <strain evidence="5">cv. Malutang</strain>
    </source>
</reference>
<organism evidence="4 5">
    <name type="scientific">Acer yangbiense</name>
    <dbReference type="NCBI Taxonomy" id="1000413"/>
    <lineage>
        <taxon>Eukaryota</taxon>
        <taxon>Viridiplantae</taxon>
        <taxon>Streptophyta</taxon>
        <taxon>Embryophyta</taxon>
        <taxon>Tracheophyta</taxon>
        <taxon>Spermatophyta</taxon>
        <taxon>Magnoliopsida</taxon>
        <taxon>eudicotyledons</taxon>
        <taxon>Gunneridae</taxon>
        <taxon>Pentapetalae</taxon>
        <taxon>rosids</taxon>
        <taxon>malvids</taxon>
        <taxon>Sapindales</taxon>
        <taxon>Sapindaceae</taxon>
        <taxon>Hippocastanoideae</taxon>
        <taxon>Acereae</taxon>
        <taxon>Acer</taxon>
    </lineage>
</organism>
<feature type="domain" description="Gnk2-homologous" evidence="3">
    <location>
        <begin position="7"/>
        <end position="112"/>
    </location>
</feature>
<keyword evidence="5" id="KW-1185">Reference proteome</keyword>
<accession>A0A5C7I8A4</accession>
<dbReference type="InterPro" id="IPR002902">
    <property type="entry name" value="GNK2"/>
</dbReference>
<evidence type="ECO:0000256" key="1">
    <source>
        <dbReference type="ARBA" id="ARBA00022729"/>
    </source>
</evidence>
<dbReference type="AlphaFoldDB" id="A0A5C7I8A4"/>
<proteinExistence type="predicted"/>
<evidence type="ECO:0000313" key="5">
    <source>
        <dbReference type="Proteomes" id="UP000323000"/>
    </source>
</evidence>
<dbReference type="CDD" id="cd23509">
    <property type="entry name" value="Gnk2-like"/>
    <property type="match status" value="4"/>
</dbReference>
<dbReference type="OrthoDB" id="950647at2759"/>
<dbReference type="PROSITE" id="PS51473">
    <property type="entry name" value="GNK2"/>
    <property type="match status" value="2"/>
</dbReference>
<keyword evidence="1" id="KW-0732">Signal</keyword>
<keyword evidence="2" id="KW-0677">Repeat</keyword>
<evidence type="ECO:0000313" key="4">
    <source>
        <dbReference type="EMBL" id="TXG65367.1"/>
    </source>
</evidence>
<evidence type="ECO:0000259" key="3">
    <source>
        <dbReference type="PROSITE" id="PS51473"/>
    </source>
</evidence>
<name>A0A5C7I8A4_9ROSI</name>
<feature type="domain" description="Gnk2-homologous" evidence="3">
    <location>
        <begin position="168"/>
        <end position="273"/>
    </location>
</feature>
<protein>
    <recommendedName>
        <fullName evidence="3">Gnk2-homologous domain-containing protein</fullName>
    </recommendedName>
</protein>
<dbReference type="Gene3D" id="3.30.430.20">
    <property type="entry name" value="Gnk2 domain, C-X8-C-X2-C motif"/>
    <property type="match status" value="4"/>
</dbReference>
<dbReference type="Pfam" id="PF01657">
    <property type="entry name" value="Stress-antifung"/>
    <property type="match status" value="2"/>
</dbReference>
<sequence>MIMSFSLTTKQICHKTGNFTANSAYAKNLNRILASIASNVAINGGFYDTAIGQDPDKVYGLGVCRGDSTSEVCNICVNNTVQDIIASCPNQKQVFSWGQDPQCIFNEVWESLMDRLVTKASMGSSRLKFGTGEANFTKFLKIYALMQCTPDISENDCDSCLRQNVASFQICCNGKEGGNFTANSAYAKNLNRILASIASNVAINGGFYDTAIGQDPDKVYGLGVCRGDSTSEVCNICVNNTVQDIIASCPNQKQVFSWGQDPQCIFNEVWESLMDRLVTKASMGSSRLKFGTGEANFTKFLKIYALMQCTPDISENDCDSCLRQNVASFQICCNGKEGGYVNNNQPIPQAWENHRAGTPLTVIDPILRGGSIVEMERCITVGLLCVQEATDRPSMAEVDLMLNSYSTDLSRPCELACFWQNTSELECYANENSITELVPR</sequence>
<comment type="caution">
    <text evidence="4">The sequence shown here is derived from an EMBL/GenBank/DDBJ whole genome shotgun (WGS) entry which is preliminary data.</text>
</comment>